<sequence>MTANDNPQLQPATRSGSQKRVRIRKIPVACDDEEFLRIEERAREVGLSRPSFLRACGLGTPGPRARRSPPVNAEALGRATAALNKVGSNLNQIAHVLNARGTSLTTQECFAALAETRAAAAAIRELLGHKDRP</sequence>
<dbReference type="Pfam" id="PF21983">
    <property type="entry name" value="NikA-like"/>
    <property type="match status" value="1"/>
</dbReference>
<dbReference type="RefSeq" id="WP_050061283.1">
    <property type="nucleotide sequence ID" value="NZ_JACHEK010000011.1"/>
</dbReference>
<dbReference type="AlphaFoldDB" id="A0A841JZE2"/>
<dbReference type="InterPro" id="IPR053842">
    <property type="entry name" value="NikA-like"/>
</dbReference>
<dbReference type="Proteomes" id="UP000538666">
    <property type="component" value="Unassembled WGS sequence"/>
</dbReference>
<dbReference type="EMBL" id="JACHEK010000011">
    <property type="protein sequence ID" value="MBB6146853.1"/>
    <property type="molecule type" value="Genomic_DNA"/>
</dbReference>
<gene>
    <name evidence="2" type="ORF">HNQ77_004834</name>
</gene>
<keyword evidence="3" id="KW-1185">Reference proteome</keyword>
<comment type="caution">
    <text evidence="2">The sequence shown here is derived from an EMBL/GenBank/DDBJ whole genome shotgun (WGS) entry which is preliminary data.</text>
</comment>
<evidence type="ECO:0000313" key="3">
    <source>
        <dbReference type="Proteomes" id="UP000538666"/>
    </source>
</evidence>
<evidence type="ECO:0000313" key="2">
    <source>
        <dbReference type="EMBL" id="MBB6146853.1"/>
    </source>
</evidence>
<accession>A0A841JZE2</accession>
<reference evidence="2 3" key="1">
    <citation type="submission" date="2020-08" db="EMBL/GenBank/DDBJ databases">
        <title>Genomic Encyclopedia of Type Strains, Phase IV (KMG-IV): sequencing the most valuable type-strain genomes for metagenomic binning, comparative biology and taxonomic classification.</title>
        <authorList>
            <person name="Goeker M."/>
        </authorList>
    </citation>
    <scope>NUCLEOTIDE SEQUENCE [LARGE SCALE GENOMIC DNA]</scope>
    <source>
        <strain evidence="2 3">DSM 103733</strain>
    </source>
</reference>
<proteinExistence type="predicted"/>
<organism evidence="2 3">
    <name type="scientific">Silvibacterium bohemicum</name>
    <dbReference type="NCBI Taxonomy" id="1577686"/>
    <lineage>
        <taxon>Bacteria</taxon>
        <taxon>Pseudomonadati</taxon>
        <taxon>Acidobacteriota</taxon>
        <taxon>Terriglobia</taxon>
        <taxon>Terriglobales</taxon>
        <taxon>Acidobacteriaceae</taxon>
        <taxon>Silvibacterium</taxon>
    </lineage>
</organism>
<protein>
    <recommendedName>
        <fullName evidence="4">Bacterial mobilisation domain-containing protein</fullName>
    </recommendedName>
</protein>
<name>A0A841JZE2_9BACT</name>
<feature type="region of interest" description="Disordered" evidence="1">
    <location>
        <begin position="1"/>
        <end position="21"/>
    </location>
</feature>
<evidence type="ECO:0008006" key="4">
    <source>
        <dbReference type="Google" id="ProtNLM"/>
    </source>
</evidence>
<evidence type="ECO:0000256" key="1">
    <source>
        <dbReference type="SAM" id="MobiDB-lite"/>
    </source>
</evidence>
<feature type="compositionally biased region" description="Polar residues" evidence="1">
    <location>
        <begin position="1"/>
        <end position="16"/>
    </location>
</feature>